<sequence>MSIYPGQYKYVVEFEKAFIQGNLKGLTINDRLHFVSKRDAEDWIKDVSKLNRDGQFFNFKVKVAA</sequence>
<proteinExistence type="predicted"/>
<organism evidence="1">
    <name type="scientific">uncultured Caudovirales phage</name>
    <dbReference type="NCBI Taxonomy" id="2100421"/>
    <lineage>
        <taxon>Viruses</taxon>
        <taxon>Duplodnaviria</taxon>
        <taxon>Heunggongvirae</taxon>
        <taxon>Uroviricota</taxon>
        <taxon>Caudoviricetes</taxon>
        <taxon>Peduoviridae</taxon>
        <taxon>Maltschvirus</taxon>
        <taxon>Maltschvirus maltsch</taxon>
    </lineage>
</organism>
<name>A0A6J7WXU7_9CAUD</name>
<protein>
    <submittedName>
        <fullName evidence="1">Uncharacterized protein</fullName>
    </submittedName>
</protein>
<gene>
    <name evidence="1" type="ORF">UFOVP247_194</name>
</gene>
<reference evidence="1" key="1">
    <citation type="submission" date="2020-05" db="EMBL/GenBank/DDBJ databases">
        <authorList>
            <person name="Chiriac C."/>
            <person name="Salcher M."/>
            <person name="Ghai R."/>
            <person name="Kavagutti S V."/>
        </authorList>
    </citation>
    <scope>NUCLEOTIDE SEQUENCE</scope>
</reference>
<dbReference type="EMBL" id="LR798288">
    <property type="protein sequence ID" value="CAB5221552.1"/>
    <property type="molecule type" value="Genomic_DNA"/>
</dbReference>
<accession>A0A6J7WXU7</accession>
<evidence type="ECO:0000313" key="1">
    <source>
        <dbReference type="EMBL" id="CAB5221552.1"/>
    </source>
</evidence>